<evidence type="ECO:0000313" key="15">
    <source>
        <dbReference type="EMBL" id="MFD2045431.1"/>
    </source>
</evidence>
<reference evidence="16" key="1">
    <citation type="journal article" date="2019" name="Int. J. Syst. Evol. Microbiol.">
        <title>The Global Catalogue of Microorganisms (GCM) 10K type strain sequencing project: providing services to taxonomists for standard genome sequencing and annotation.</title>
        <authorList>
            <consortium name="The Broad Institute Genomics Platform"/>
            <consortium name="The Broad Institute Genome Sequencing Center for Infectious Disease"/>
            <person name="Wu L."/>
            <person name="Ma J."/>
        </authorList>
    </citation>
    <scope>NUCLEOTIDE SEQUENCE [LARGE SCALE GENOMIC DNA]</scope>
    <source>
        <strain evidence="16">R28</strain>
    </source>
</reference>
<comment type="catalytic activity">
    <reaction evidence="12 13">
        <text>phosphoenolpyruvate + UDP-N-acetyl-alpha-D-glucosamine = UDP-N-acetyl-3-O-(1-carboxyvinyl)-alpha-D-glucosamine + phosphate</text>
        <dbReference type="Rhea" id="RHEA:18681"/>
        <dbReference type="ChEBI" id="CHEBI:43474"/>
        <dbReference type="ChEBI" id="CHEBI:57705"/>
        <dbReference type="ChEBI" id="CHEBI:58702"/>
        <dbReference type="ChEBI" id="CHEBI:68483"/>
        <dbReference type="EC" id="2.5.1.7"/>
    </reaction>
</comment>
<dbReference type="EC" id="2.5.1.7" evidence="13"/>
<gene>
    <name evidence="13 15" type="primary">murA</name>
    <name evidence="15" type="ORF">ACFSJF_14220</name>
</gene>
<keyword evidence="5 13" id="KW-0808">Transferase</keyword>
<evidence type="ECO:0000256" key="2">
    <source>
        <dbReference type="ARBA" id="ARBA00004752"/>
    </source>
</evidence>
<evidence type="ECO:0000256" key="10">
    <source>
        <dbReference type="ARBA" id="ARBA00023317"/>
    </source>
</evidence>
<organism evidence="15 16">
    <name type="scientific">Ornithinibacillus salinisoli</name>
    <dbReference type="NCBI Taxonomy" id="1848459"/>
    <lineage>
        <taxon>Bacteria</taxon>
        <taxon>Bacillati</taxon>
        <taxon>Bacillota</taxon>
        <taxon>Bacilli</taxon>
        <taxon>Bacillales</taxon>
        <taxon>Bacillaceae</taxon>
        <taxon>Ornithinibacillus</taxon>
    </lineage>
</organism>
<evidence type="ECO:0000256" key="6">
    <source>
        <dbReference type="ARBA" id="ARBA00022960"/>
    </source>
</evidence>
<comment type="caution">
    <text evidence="15">The sequence shown here is derived from an EMBL/GenBank/DDBJ whole genome shotgun (WGS) entry which is preliminary data.</text>
</comment>
<keyword evidence="9 13" id="KW-0961">Cell wall biogenesis/degradation</keyword>
<dbReference type="InterPro" id="IPR005750">
    <property type="entry name" value="UDP_GlcNAc_COvinyl_MurA"/>
</dbReference>
<evidence type="ECO:0000256" key="4">
    <source>
        <dbReference type="ARBA" id="ARBA00022618"/>
    </source>
</evidence>
<dbReference type="EMBL" id="JBHUHQ010000019">
    <property type="protein sequence ID" value="MFD2045431.1"/>
    <property type="molecule type" value="Genomic_DNA"/>
</dbReference>
<evidence type="ECO:0000256" key="11">
    <source>
        <dbReference type="ARBA" id="ARBA00038367"/>
    </source>
</evidence>
<comment type="subcellular location">
    <subcellularLocation>
        <location evidence="1 13">Cytoplasm</location>
    </subcellularLocation>
</comment>
<dbReference type="PANTHER" id="PTHR43783">
    <property type="entry name" value="UDP-N-ACETYLGLUCOSAMINE 1-CARBOXYVINYLTRANSFERASE"/>
    <property type="match status" value="1"/>
</dbReference>
<dbReference type="GO" id="GO:0008760">
    <property type="term" value="F:UDP-N-acetylglucosamine 1-carboxyvinyltransferase activity"/>
    <property type="evidence" value="ECO:0007669"/>
    <property type="project" value="UniProtKB-EC"/>
</dbReference>
<feature type="binding site" evidence="13">
    <location>
        <begin position="22"/>
        <end position="23"/>
    </location>
    <ligand>
        <name>phosphoenolpyruvate</name>
        <dbReference type="ChEBI" id="CHEBI:58702"/>
    </ligand>
</feature>
<dbReference type="NCBIfam" id="TIGR01072">
    <property type="entry name" value="murA"/>
    <property type="match status" value="1"/>
</dbReference>
<evidence type="ECO:0000256" key="9">
    <source>
        <dbReference type="ARBA" id="ARBA00023316"/>
    </source>
</evidence>
<dbReference type="PANTHER" id="PTHR43783:SF2">
    <property type="entry name" value="UDP-N-ACETYLGLUCOSAMINE 1-CARBOXYVINYLTRANSFERASE 2"/>
    <property type="match status" value="1"/>
</dbReference>
<keyword evidence="6 13" id="KW-0133">Cell shape</keyword>
<evidence type="ECO:0000256" key="3">
    <source>
        <dbReference type="ARBA" id="ARBA00022490"/>
    </source>
</evidence>
<proteinExistence type="inferred from homology"/>
<keyword evidence="3 13" id="KW-0963">Cytoplasm</keyword>
<feature type="active site" description="Proton donor" evidence="13">
    <location>
        <position position="116"/>
    </location>
</feature>
<dbReference type="Pfam" id="PF00275">
    <property type="entry name" value="EPSP_synthase"/>
    <property type="match status" value="1"/>
</dbReference>
<comment type="pathway">
    <text evidence="2 13">Cell wall biogenesis; peptidoglycan biosynthesis.</text>
</comment>
<evidence type="ECO:0000256" key="1">
    <source>
        <dbReference type="ARBA" id="ARBA00004496"/>
    </source>
</evidence>
<dbReference type="SUPFAM" id="SSF55205">
    <property type="entry name" value="EPT/RTPC-like"/>
    <property type="match status" value="1"/>
</dbReference>
<evidence type="ECO:0000313" key="16">
    <source>
        <dbReference type="Proteomes" id="UP001597383"/>
    </source>
</evidence>
<comment type="similarity">
    <text evidence="11 13">Belongs to the EPSP synthase family. MurA subfamily.</text>
</comment>
<dbReference type="Gene3D" id="3.65.10.10">
    <property type="entry name" value="Enolpyruvate transferase domain"/>
    <property type="match status" value="2"/>
</dbReference>
<dbReference type="InterPro" id="IPR013792">
    <property type="entry name" value="RNA3'P_cycl/enolpyr_Trfase_a/b"/>
</dbReference>
<dbReference type="NCBIfam" id="NF006873">
    <property type="entry name" value="PRK09369.1"/>
    <property type="match status" value="1"/>
</dbReference>
<keyword evidence="8 13" id="KW-0131">Cell cycle</keyword>
<dbReference type="RefSeq" id="WP_377558072.1">
    <property type="nucleotide sequence ID" value="NZ_JBHUHQ010000019.1"/>
</dbReference>
<feature type="binding site" evidence="13">
    <location>
        <position position="304"/>
    </location>
    <ligand>
        <name>UDP-N-acetyl-alpha-D-glucosamine</name>
        <dbReference type="ChEBI" id="CHEBI:57705"/>
    </ligand>
</feature>
<keyword evidence="7 13" id="KW-0573">Peptidoglycan synthesis</keyword>
<dbReference type="InterPro" id="IPR036968">
    <property type="entry name" value="Enolpyruvate_Tfrase_sf"/>
</dbReference>
<feature type="domain" description="Enolpyruvate transferase" evidence="14">
    <location>
        <begin position="7"/>
        <end position="402"/>
    </location>
</feature>
<evidence type="ECO:0000259" key="14">
    <source>
        <dbReference type="Pfam" id="PF00275"/>
    </source>
</evidence>
<sequence>MKWLEVNKSGPLNGSVSITGSKNSALALLSATLLSDEVVTLNQIPNIEDMRVICEIFNELGATSSWEDDKLVIDPTNIYTGVIDPMKSSSYRASYYLVGALLQKMKKIRIGYPGGDNFLSRPIDQHIKGWQALGAKVTLLENEYIVEADRLVGADIYFDTITSGATMNMMMTAVLADGKTTLKNTAKDPEVVDLANLLNTMGANVIGAGTSQIIIHGVKELSGCTYRVIPDRLVAGSFLMSVGLNGGTITVNNVIPEHLRSCIAKLTETGIEIYEEGSSITAIGGENLKAIRIRTGMYPQFPTDLQQPFTSLLLNANGRSIITEKVYPHRYSHIQQLLQMGANIKTRQGTAFIQGKSKLSGSLVKATDVRAGICLIMAGMIAEGTTIITGLNHIERGYENIVSLYQSLGANIEFYEGKYLFDKRLEQLSDLGQ</sequence>
<protein>
    <recommendedName>
        <fullName evidence="13">UDP-N-acetylglucosamine 1-carboxyvinyltransferase</fullName>
        <ecNumber evidence="13">2.5.1.7</ecNumber>
    </recommendedName>
    <alternativeName>
        <fullName evidence="13">Enoylpyruvate transferase</fullName>
    </alternativeName>
    <alternativeName>
        <fullName evidence="13">UDP-N-acetylglucosamine enolpyruvyl transferase</fullName>
        <shortName evidence="13">EPT</shortName>
    </alternativeName>
</protein>
<comment type="function">
    <text evidence="13">Cell wall formation. Adds enolpyruvyl to UDP-N-acetylglucosamine.</text>
</comment>
<name>A0ABW4W330_9BACI</name>
<feature type="binding site" evidence="13">
    <location>
        <position position="326"/>
    </location>
    <ligand>
        <name>UDP-N-acetyl-alpha-D-glucosamine</name>
        <dbReference type="ChEBI" id="CHEBI:57705"/>
    </ligand>
</feature>
<dbReference type="InterPro" id="IPR050068">
    <property type="entry name" value="MurA_subfamily"/>
</dbReference>
<evidence type="ECO:0000256" key="7">
    <source>
        <dbReference type="ARBA" id="ARBA00022984"/>
    </source>
</evidence>
<feature type="binding site" evidence="13">
    <location>
        <position position="92"/>
    </location>
    <ligand>
        <name>UDP-N-acetyl-alpha-D-glucosamine</name>
        <dbReference type="ChEBI" id="CHEBI:57705"/>
    </ligand>
</feature>
<evidence type="ECO:0000256" key="12">
    <source>
        <dbReference type="ARBA" id="ARBA00047527"/>
    </source>
</evidence>
<keyword evidence="4 13" id="KW-0132">Cell division</keyword>
<evidence type="ECO:0000256" key="5">
    <source>
        <dbReference type="ARBA" id="ARBA00022679"/>
    </source>
</evidence>
<comment type="caution">
    <text evidence="13">Lacks conserved residue(s) required for the propagation of feature annotation.</text>
</comment>
<accession>A0ABW4W330</accession>
<evidence type="ECO:0000256" key="8">
    <source>
        <dbReference type="ARBA" id="ARBA00023306"/>
    </source>
</evidence>
<dbReference type="Proteomes" id="UP001597383">
    <property type="component" value="Unassembled WGS sequence"/>
</dbReference>
<keyword evidence="10" id="KW-0670">Pyruvate</keyword>
<dbReference type="CDD" id="cd01555">
    <property type="entry name" value="UdpNAET"/>
    <property type="match status" value="1"/>
</dbReference>
<evidence type="ECO:0000256" key="13">
    <source>
        <dbReference type="HAMAP-Rule" id="MF_00111"/>
    </source>
</evidence>
<dbReference type="InterPro" id="IPR001986">
    <property type="entry name" value="Enolpyruvate_Tfrase_dom"/>
</dbReference>
<dbReference type="HAMAP" id="MF_00111">
    <property type="entry name" value="MurA"/>
    <property type="match status" value="1"/>
</dbReference>
<feature type="binding site" evidence="13">
    <location>
        <begin position="121"/>
        <end position="125"/>
    </location>
    <ligand>
        <name>UDP-N-acetyl-alpha-D-glucosamine</name>
        <dbReference type="ChEBI" id="CHEBI:57705"/>
    </ligand>
</feature>
<keyword evidence="16" id="KW-1185">Reference proteome</keyword>